<accession>A0A6A6MHT7</accession>
<dbReference type="EMBL" id="JAAGAX010000006">
    <property type="protein sequence ID" value="KAF2311706.1"/>
    <property type="molecule type" value="Genomic_DNA"/>
</dbReference>
<dbReference type="InterPro" id="IPR027417">
    <property type="entry name" value="P-loop_NTPase"/>
</dbReference>
<comment type="caution">
    <text evidence="1">The sequence shown here is derived from an EMBL/GenBank/DDBJ whole genome shotgun (WGS) entry which is preliminary data.</text>
</comment>
<evidence type="ECO:0000313" key="2">
    <source>
        <dbReference type="Proteomes" id="UP000467840"/>
    </source>
</evidence>
<proteinExistence type="predicted"/>
<evidence type="ECO:0000313" key="1">
    <source>
        <dbReference type="EMBL" id="KAF2311706.1"/>
    </source>
</evidence>
<name>A0A6A6MHT7_HEVBR</name>
<dbReference type="Gene3D" id="3.40.50.300">
    <property type="entry name" value="P-loop containing nucleotide triphosphate hydrolases"/>
    <property type="match status" value="1"/>
</dbReference>
<gene>
    <name evidence="1" type="ORF">GH714_026264</name>
</gene>
<sequence>MDDDEADMGSLSQKQSENAVDDFRAGNMWVLISTVTDVVARGLVGLAELEKLYITSHIEDDVPGLGSIAWQPQTVGFLDHGFAPSEVESAPSRKRVNFNKTRRL</sequence>
<dbReference type="AlphaFoldDB" id="A0A6A6MHT7"/>
<organism evidence="1 2">
    <name type="scientific">Hevea brasiliensis</name>
    <name type="common">Para rubber tree</name>
    <name type="synonym">Siphonia brasiliensis</name>
    <dbReference type="NCBI Taxonomy" id="3981"/>
    <lineage>
        <taxon>Eukaryota</taxon>
        <taxon>Viridiplantae</taxon>
        <taxon>Streptophyta</taxon>
        <taxon>Embryophyta</taxon>
        <taxon>Tracheophyta</taxon>
        <taxon>Spermatophyta</taxon>
        <taxon>Magnoliopsida</taxon>
        <taxon>eudicotyledons</taxon>
        <taxon>Gunneridae</taxon>
        <taxon>Pentapetalae</taxon>
        <taxon>rosids</taxon>
        <taxon>fabids</taxon>
        <taxon>Malpighiales</taxon>
        <taxon>Euphorbiaceae</taxon>
        <taxon>Crotonoideae</taxon>
        <taxon>Micrandreae</taxon>
        <taxon>Hevea</taxon>
    </lineage>
</organism>
<reference evidence="1 2" key="1">
    <citation type="journal article" date="2020" name="Mol. Plant">
        <title>The Chromosome-Based Rubber Tree Genome Provides New Insights into Spurge Genome Evolution and Rubber Biosynthesis.</title>
        <authorList>
            <person name="Liu J."/>
            <person name="Shi C."/>
            <person name="Shi C.C."/>
            <person name="Li W."/>
            <person name="Zhang Q.J."/>
            <person name="Zhang Y."/>
            <person name="Li K."/>
            <person name="Lu H.F."/>
            <person name="Shi C."/>
            <person name="Zhu S.T."/>
            <person name="Xiao Z.Y."/>
            <person name="Nan H."/>
            <person name="Yue Y."/>
            <person name="Zhu X.G."/>
            <person name="Wu Y."/>
            <person name="Hong X.N."/>
            <person name="Fan G.Y."/>
            <person name="Tong Y."/>
            <person name="Zhang D."/>
            <person name="Mao C.L."/>
            <person name="Liu Y.L."/>
            <person name="Hao S.J."/>
            <person name="Liu W.Q."/>
            <person name="Lv M.Q."/>
            <person name="Zhang H.B."/>
            <person name="Liu Y."/>
            <person name="Hu-Tang G.R."/>
            <person name="Wang J.P."/>
            <person name="Wang J.H."/>
            <person name="Sun Y.H."/>
            <person name="Ni S.B."/>
            <person name="Chen W.B."/>
            <person name="Zhang X.C."/>
            <person name="Jiao Y.N."/>
            <person name="Eichler E.E."/>
            <person name="Li G.H."/>
            <person name="Liu X."/>
            <person name="Gao L.Z."/>
        </authorList>
    </citation>
    <scope>NUCLEOTIDE SEQUENCE [LARGE SCALE GENOMIC DNA]</scope>
    <source>
        <strain evidence="2">cv. GT1</strain>
        <tissue evidence="1">Leaf</tissue>
    </source>
</reference>
<protein>
    <submittedName>
        <fullName evidence="1">Uncharacterized protein</fullName>
    </submittedName>
</protein>
<dbReference type="Proteomes" id="UP000467840">
    <property type="component" value="Chromosome 14"/>
</dbReference>
<keyword evidence="2" id="KW-1185">Reference proteome</keyword>